<keyword evidence="2 3" id="KW-0808">Transferase</keyword>
<dbReference type="Gene3D" id="3.40.50.300">
    <property type="entry name" value="P-loop containing nucleotide triphosphate hydrolases"/>
    <property type="match status" value="1"/>
</dbReference>
<comment type="similarity">
    <text evidence="1 3">Belongs to the sulfotransferase 1 family.</text>
</comment>
<evidence type="ECO:0000259" key="4">
    <source>
        <dbReference type="Pfam" id="PF00685"/>
    </source>
</evidence>
<dbReference type="Proteomes" id="UP001472677">
    <property type="component" value="Unassembled WGS sequence"/>
</dbReference>
<protein>
    <recommendedName>
        <fullName evidence="3">Sulfotransferase</fullName>
        <ecNumber evidence="3">2.8.2.-</ecNumber>
    </recommendedName>
</protein>
<organism evidence="5 6">
    <name type="scientific">Hibiscus sabdariffa</name>
    <name type="common">roselle</name>
    <dbReference type="NCBI Taxonomy" id="183260"/>
    <lineage>
        <taxon>Eukaryota</taxon>
        <taxon>Viridiplantae</taxon>
        <taxon>Streptophyta</taxon>
        <taxon>Embryophyta</taxon>
        <taxon>Tracheophyta</taxon>
        <taxon>Spermatophyta</taxon>
        <taxon>Magnoliopsida</taxon>
        <taxon>eudicotyledons</taxon>
        <taxon>Gunneridae</taxon>
        <taxon>Pentapetalae</taxon>
        <taxon>rosids</taxon>
        <taxon>malvids</taxon>
        <taxon>Malvales</taxon>
        <taxon>Malvaceae</taxon>
        <taxon>Malvoideae</taxon>
        <taxon>Hibiscus</taxon>
    </lineage>
</organism>
<evidence type="ECO:0000313" key="5">
    <source>
        <dbReference type="EMBL" id="KAK8537644.1"/>
    </source>
</evidence>
<dbReference type="InterPro" id="IPR000863">
    <property type="entry name" value="Sulfotransferase_dom"/>
</dbReference>
<dbReference type="InterPro" id="IPR027417">
    <property type="entry name" value="P-loop_NTPase"/>
</dbReference>
<comment type="caution">
    <text evidence="5">The sequence shown here is derived from an EMBL/GenBank/DDBJ whole genome shotgun (WGS) entry which is preliminary data.</text>
</comment>
<dbReference type="EC" id="2.8.2.-" evidence="3"/>
<dbReference type="EMBL" id="JBBPBM010000028">
    <property type="protein sequence ID" value="KAK8537644.1"/>
    <property type="molecule type" value="Genomic_DNA"/>
</dbReference>
<evidence type="ECO:0000256" key="3">
    <source>
        <dbReference type="RuleBase" id="RU361155"/>
    </source>
</evidence>
<sequence length="369" mass="41670">MELHLDSISKPTENGKEDEFEKSFKEMISTLPKGNGWSVSEDLCQYQGFWLHPSFLRGVVSAQQRFQAQSTDIILCSVPKAGTTWLKSLTFSTITRTSYDDSTTPLLSTVPHDIVPFMELHHAQFYTNRDRGIPLLSTHIPYSSLPRSVTDSGCKIVYICRDPKDSFVSMYHFISRNVTTTEAQPLGLDEAFELFCEGQSFYGPYWDHVLGYWKASLEHPGKILFLKYEEMSDDTVLHVKKLAEFIGHPFSFEEQQNGVPEKIVKRCSFEKLSNLEVNKNGVYGKPSTGFVENKTFFRKGKVGDWKDCLTPEMAARLDQITTQKLSGSGLSLRSARLHRCSSSFPHDFDASEHGTSSFPVDARGILGNC</sequence>
<evidence type="ECO:0000256" key="2">
    <source>
        <dbReference type="ARBA" id="ARBA00022679"/>
    </source>
</evidence>
<evidence type="ECO:0000313" key="6">
    <source>
        <dbReference type="Proteomes" id="UP001472677"/>
    </source>
</evidence>
<keyword evidence="6" id="KW-1185">Reference proteome</keyword>
<reference evidence="5 6" key="1">
    <citation type="journal article" date="2024" name="G3 (Bethesda)">
        <title>Genome assembly of Hibiscus sabdariffa L. provides insights into metabolisms of medicinal natural products.</title>
        <authorList>
            <person name="Kim T."/>
        </authorList>
    </citation>
    <scope>NUCLEOTIDE SEQUENCE [LARGE SCALE GENOMIC DNA]</scope>
    <source>
        <strain evidence="5">TK-2024</strain>
        <tissue evidence="5">Old leaves</tissue>
    </source>
</reference>
<proteinExistence type="inferred from homology"/>
<name>A0ABR2DFF0_9ROSI</name>
<dbReference type="SUPFAM" id="SSF52540">
    <property type="entry name" value="P-loop containing nucleoside triphosphate hydrolases"/>
    <property type="match status" value="1"/>
</dbReference>
<dbReference type="Pfam" id="PF00685">
    <property type="entry name" value="Sulfotransfer_1"/>
    <property type="match status" value="1"/>
</dbReference>
<gene>
    <name evidence="5" type="ORF">V6N12_043796</name>
</gene>
<accession>A0ABR2DFF0</accession>
<dbReference type="PANTHER" id="PTHR11783">
    <property type="entry name" value="SULFOTRANSFERASE SULT"/>
    <property type="match status" value="1"/>
</dbReference>
<feature type="domain" description="Sulfotransferase" evidence="4">
    <location>
        <begin position="71"/>
        <end position="329"/>
    </location>
</feature>
<evidence type="ECO:0000256" key="1">
    <source>
        <dbReference type="ARBA" id="ARBA00005771"/>
    </source>
</evidence>